<dbReference type="EnsemblMetazoa" id="XM_003244489.4">
    <property type="protein sequence ID" value="XP_003244537.1"/>
    <property type="gene ID" value="LOC100572039"/>
</dbReference>
<dbReference type="InterPro" id="IPR001841">
    <property type="entry name" value="Znf_RING"/>
</dbReference>
<reference evidence="7" key="2">
    <citation type="submission" date="2022-06" db="UniProtKB">
        <authorList>
            <consortium name="EnsemblMetazoa"/>
        </authorList>
    </citation>
    <scope>IDENTIFICATION</scope>
</reference>
<organism evidence="7 8">
    <name type="scientific">Acyrthosiphon pisum</name>
    <name type="common">Pea aphid</name>
    <dbReference type="NCBI Taxonomy" id="7029"/>
    <lineage>
        <taxon>Eukaryota</taxon>
        <taxon>Metazoa</taxon>
        <taxon>Ecdysozoa</taxon>
        <taxon>Arthropoda</taxon>
        <taxon>Hexapoda</taxon>
        <taxon>Insecta</taxon>
        <taxon>Pterygota</taxon>
        <taxon>Neoptera</taxon>
        <taxon>Paraneoptera</taxon>
        <taxon>Hemiptera</taxon>
        <taxon>Sternorrhyncha</taxon>
        <taxon>Aphidomorpha</taxon>
        <taxon>Aphidoidea</taxon>
        <taxon>Aphididae</taxon>
        <taxon>Macrosiphini</taxon>
        <taxon>Acyrthosiphon</taxon>
    </lineage>
</organism>
<dbReference type="PANTHER" id="PTHR45969:SF69">
    <property type="entry name" value="FINGER DOMAIN PROTEIN, PUTATIVE (AFU_ORTHOLOGUE AFUA_3G12190)-RELATED"/>
    <property type="match status" value="1"/>
</dbReference>
<dbReference type="Proteomes" id="UP000007819">
    <property type="component" value="Chromosome X"/>
</dbReference>
<dbReference type="OrthoDB" id="8062037at2759"/>
<dbReference type="SUPFAM" id="SSF57850">
    <property type="entry name" value="RING/U-box"/>
    <property type="match status" value="1"/>
</dbReference>
<evidence type="ECO:0000256" key="4">
    <source>
        <dbReference type="PROSITE-ProRule" id="PRU00175"/>
    </source>
</evidence>
<dbReference type="AlphaFoldDB" id="A0A8R1W8C6"/>
<proteinExistence type="predicted"/>
<feature type="domain" description="RING-type" evidence="6">
    <location>
        <begin position="208"/>
        <end position="249"/>
    </location>
</feature>
<evidence type="ECO:0000259" key="6">
    <source>
        <dbReference type="PROSITE" id="PS50089"/>
    </source>
</evidence>
<dbReference type="EnsemblMetazoa" id="XM_008184878.3">
    <property type="protein sequence ID" value="XP_008183100.1"/>
    <property type="gene ID" value="LOC100572039"/>
</dbReference>
<feature type="region of interest" description="Disordered" evidence="5">
    <location>
        <begin position="370"/>
        <end position="399"/>
    </location>
</feature>
<dbReference type="PANTHER" id="PTHR45969">
    <property type="entry name" value="RING ZINC FINGER PROTEIN-RELATED"/>
    <property type="match status" value="1"/>
</dbReference>
<evidence type="ECO:0000313" key="8">
    <source>
        <dbReference type="Proteomes" id="UP000007819"/>
    </source>
</evidence>
<evidence type="ECO:0000256" key="5">
    <source>
        <dbReference type="SAM" id="MobiDB-lite"/>
    </source>
</evidence>
<feature type="compositionally biased region" description="Basic and acidic residues" evidence="5">
    <location>
        <begin position="60"/>
        <end position="93"/>
    </location>
</feature>
<dbReference type="PROSITE" id="PS50089">
    <property type="entry name" value="ZF_RING_2"/>
    <property type="match status" value="1"/>
</dbReference>
<dbReference type="RefSeq" id="XP_003244537.1">
    <property type="nucleotide sequence ID" value="XM_003244489.3"/>
</dbReference>
<dbReference type="Gene3D" id="3.30.40.10">
    <property type="entry name" value="Zinc/RING finger domain, C3HC4 (zinc finger)"/>
    <property type="match status" value="1"/>
</dbReference>
<keyword evidence="8" id="KW-1185">Reference proteome</keyword>
<evidence type="ECO:0000313" key="7">
    <source>
        <dbReference type="EnsemblMetazoa" id="XP_003244537.1"/>
    </source>
</evidence>
<dbReference type="GeneID" id="100572039"/>
<feature type="region of interest" description="Disordered" evidence="5">
    <location>
        <begin position="1"/>
        <end position="132"/>
    </location>
</feature>
<accession>A0A8R1W8C6</accession>
<name>A0A8R1W8C6_ACYPI</name>
<dbReference type="KEGG" id="api:100572039"/>
<dbReference type="Pfam" id="PF13639">
    <property type="entry name" value="zf-RING_2"/>
    <property type="match status" value="1"/>
</dbReference>
<protein>
    <recommendedName>
        <fullName evidence="6">RING-type domain-containing protein</fullName>
    </recommendedName>
</protein>
<evidence type="ECO:0000256" key="1">
    <source>
        <dbReference type="ARBA" id="ARBA00022723"/>
    </source>
</evidence>
<dbReference type="GO" id="GO:0016567">
    <property type="term" value="P:protein ubiquitination"/>
    <property type="evidence" value="ECO:0007669"/>
    <property type="project" value="TreeGrafter"/>
</dbReference>
<keyword evidence="2 4" id="KW-0863">Zinc-finger</keyword>
<dbReference type="CDD" id="cd16454">
    <property type="entry name" value="RING-H2_PA-TM-RING"/>
    <property type="match status" value="1"/>
</dbReference>
<reference evidence="8" key="1">
    <citation type="submission" date="2010-06" db="EMBL/GenBank/DDBJ databases">
        <authorList>
            <person name="Jiang H."/>
            <person name="Abraham K."/>
            <person name="Ali S."/>
            <person name="Alsbrooks S.L."/>
            <person name="Anim B.N."/>
            <person name="Anosike U.S."/>
            <person name="Attaway T."/>
            <person name="Bandaranaike D.P."/>
            <person name="Battles P.K."/>
            <person name="Bell S.N."/>
            <person name="Bell A.V."/>
            <person name="Beltran B."/>
            <person name="Bickham C."/>
            <person name="Bustamante Y."/>
            <person name="Caleb T."/>
            <person name="Canada A."/>
            <person name="Cardenas V."/>
            <person name="Carter K."/>
            <person name="Chacko J."/>
            <person name="Chandrabose M.N."/>
            <person name="Chavez D."/>
            <person name="Chavez A."/>
            <person name="Chen L."/>
            <person name="Chu H.-S."/>
            <person name="Claassen K.J."/>
            <person name="Cockrell R."/>
            <person name="Collins M."/>
            <person name="Cooper J.A."/>
            <person name="Cree A."/>
            <person name="Curry S.M."/>
            <person name="Da Y."/>
            <person name="Dao M.D."/>
            <person name="Das B."/>
            <person name="Davila M.-L."/>
            <person name="Davy-Carroll L."/>
            <person name="Denson S."/>
            <person name="Dinh H."/>
            <person name="Ebong V.E."/>
            <person name="Edwards J.R."/>
            <person name="Egan A."/>
            <person name="El-Daye J."/>
            <person name="Escobedo L."/>
            <person name="Fernandez S."/>
            <person name="Fernando P.R."/>
            <person name="Flagg N."/>
            <person name="Forbes L.D."/>
            <person name="Fowler R.G."/>
            <person name="Fu Q."/>
            <person name="Gabisi R.A."/>
            <person name="Ganer J."/>
            <person name="Garbino Pronczuk A."/>
            <person name="Garcia R.M."/>
            <person name="Garner T."/>
            <person name="Garrett T.E."/>
            <person name="Gonzalez D.A."/>
            <person name="Hamid H."/>
            <person name="Hawkins E.S."/>
            <person name="Hirani K."/>
            <person name="Hogues M.E."/>
            <person name="Hollins B."/>
            <person name="Hsiao C.-H."/>
            <person name="Jabil R."/>
            <person name="James M.L."/>
            <person name="Jhangiani S.N."/>
            <person name="Johnson B."/>
            <person name="Johnson Q."/>
            <person name="Joshi V."/>
            <person name="Kalu J.B."/>
            <person name="Kam C."/>
            <person name="Kashfia A."/>
            <person name="Keebler J."/>
            <person name="Kisamo H."/>
            <person name="Kovar C.L."/>
            <person name="Lago L.A."/>
            <person name="Lai C.-Y."/>
            <person name="Laidlaw J."/>
            <person name="Lara F."/>
            <person name="Le T.-K."/>
            <person name="Lee S.L."/>
            <person name="Legall F.H."/>
            <person name="Lemon S.J."/>
            <person name="Lewis L.R."/>
            <person name="Li B."/>
            <person name="Liu Y."/>
            <person name="Liu Y.-S."/>
            <person name="Lopez J."/>
            <person name="Lozado R.J."/>
            <person name="Lu J."/>
            <person name="Madu R.C."/>
            <person name="Maheshwari M."/>
            <person name="Maheshwari R."/>
            <person name="Malloy K."/>
            <person name="Martinez E."/>
            <person name="Mathew T."/>
            <person name="Mercado I.C."/>
            <person name="Mercado C."/>
            <person name="Meyer B."/>
            <person name="Montgomery K."/>
            <person name="Morgan M.B."/>
            <person name="Munidasa M."/>
            <person name="Nazareth L.V."/>
            <person name="Nelson J."/>
            <person name="Ng B.M."/>
            <person name="Nguyen N.B."/>
            <person name="Nguyen P.Q."/>
            <person name="Nguyen T."/>
            <person name="Obregon M."/>
            <person name="Okwuonu G.O."/>
            <person name="Onwere C.G."/>
            <person name="Orozco G."/>
            <person name="Parra A."/>
            <person name="Patel S."/>
            <person name="Patil S."/>
            <person name="Perez A."/>
            <person name="Perez Y."/>
            <person name="Pham C."/>
            <person name="Primus E.L."/>
            <person name="Pu L.-L."/>
            <person name="Puazo M."/>
            <person name="Qin X."/>
            <person name="Quiroz J.B."/>
            <person name="Reese J."/>
            <person name="Richards S."/>
            <person name="Rives C.M."/>
            <person name="Robberts R."/>
            <person name="Ruiz S.J."/>
            <person name="Ruiz M.J."/>
            <person name="Santibanez J."/>
            <person name="Schneider B.W."/>
            <person name="Sisson I."/>
            <person name="Smith M."/>
            <person name="Sodergren E."/>
            <person name="Song X.-Z."/>
            <person name="Song B.B."/>
            <person name="Summersgill H."/>
            <person name="Thelus R."/>
            <person name="Thornton R.D."/>
            <person name="Trejos Z.Y."/>
            <person name="Usmani K."/>
            <person name="Vattathil S."/>
            <person name="Villasana D."/>
            <person name="Walker D.L."/>
            <person name="Wang S."/>
            <person name="Wang K."/>
            <person name="White C.S."/>
            <person name="Williams A.C."/>
            <person name="Williamson J."/>
            <person name="Wilson K."/>
            <person name="Woghiren I.O."/>
            <person name="Woodworth J.R."/>
            <person name="Worley K.C."/>
            <person name="Wright R.A."/>
            <person name="Wu W."/>
            <person name="Young L."/>
            <person name="Zhang L."/>
            <person name="Zhang J."/>
            <person name="Zhu Y."/>
            <person name="Muzny D.M."/>
            <person name="Weinstock G."/>
            <person name="Gibbs R.A."/>
        </authorList>
    </citation>
    <scope>NUCLEOTIDE SEQUENCE [LARGE SCALE GENOMIC DNA]</scope>
    <source>
        <strain evidence="8">LSR1</strain>
    </source>
</reference>
<evidence type="ECO:0000256" key="3">
    <source>
        <dbReference type="ARBA" id="ARBA00022833"/>
    </source>
</evidence>
<evidence type="ECO:0000256" key="2">
    <source>
        <dbReference type="ARBA" id="ARBA00022771"/>
    </source>
</evidence>
<dbReference type="GO" id="GO:0061630">
    <property type="term" value="F:ubiquitin protein ligase activity"/>
    <property type="evidence" value="ECO:0007669"/>
    <property type="project" value="TreeGrafter"/>
</dbReference>
<sequence length="399" mass="46008">MNELNQDPLDPDKMNEPNQEPLDPEKINGLNQEPLNHEKTNAPNQKPLGPEKMNEPNQEPLDHEKMNEPNQEPLEHEKMNEPNQEPLDHEKMNEPNQEPSDPETMNEPNQEPDQKPADHDKSADQLGSSPNVVKKITNTVRNVTNYLQSNGSRAFIWGRPEIGPENNADANTGMSRHATDGPKVANDDTDLLTTIHITQKQIDKRLQCTVCLDEYELGEEAIKLTCSHIFHEKCITHWIIMHGTCPVCRRYFCPGELHLPLERVGLFRSIARRVYRTILSPLVYFFPSLGYAQAMYDRRRPTPMYRLIRAERVTSPQEPVQSESSEIIDDYIFCHVMFALQNANNEQHPGPPNTVAVNMQRRRFNRFHREPNVDPTAGENPPPVQTEFRFPHRFSRRSI</sequence>
<dbReference type="SMART" id="SM00184">
    <property type="entry name" value="RING"/>
    <property type="match status" value="1"/>
</dbReference>
<dbReference type="GO" id="GO:0008270">
    <property type="term" value="F:zinc ion binding"/>
    <property type="evidence" value="ECO:0007669"/>
    <property type="project" value="UniProtKB-KW"/>
</dbReference>
<dbReference type="InterPro" id="IPR013083">
    <property type="entry name" value="Znf_RING/FYVE/PHD"/>
</dbReference>
<feature type="compositionally biased region" description="Basic and acidic residues" evidence="5">
    <location>
        <begin position="112"/>
        <end position="123"/>
    </location>
</feature>
<keyword evidence="3" id="KW-0862">Zinc</keyword>
<keyword evidence="1" id="KW-0479">Metal-binding</keyword>
<dbReference type="RefSeq" id="XP_008183100.1">
    <property type="nucleotide sequence ID" value="XM_008184878.2"/>
</dbReference>